<accession>A0A2P5FDP0</accession>
<keyword evidence="4" id="KW-0255">Endonuclease</keyword>
<keyword evidence="2" id="KW-0540">Nuclease</keyword>
<keyword evidence="3" id="KW-0732">Signal</keyword>
<dbReference type="InParanoid" id="A0A2P5FDP0"/>
<dbReference type="Proteomes" id="UP000237000">
    <property type="component" value="Unassembled WGS sequence"/>
</dbReference>
<dbReference type="AlphaFoldDB" id="A0A2P5FDP0"/>
<keyword evidence="7" id="KW-0456">Lyase</keyword>
<sequence>MADSFFPCNNGTKFWAHEWTKHGTCSESVLDQHDYSQAILNLKKKADLLQALKNTGIETNGTFYKLDNIREAIKNGIGYTPGITCNVDPSGYSQFHEIYLCVDTCGSNFIEC</sequence>
<comment type="caution">
    <text evidence="9">The sequence shown here is derived from an EMBL/GenBank/DDBJ whole genome shotgun (WGS) entry which is preliminary data.</text>
</comment>
<dbReference type="GO" id="GO:0003723">
    <property type="term" value="F:RNA binding"/>
    <property type="evidence" value="ECO:0007669"/>
    <property type="project" value="InterPro"/>
</dbReference>
<dbReference type="GO" id="GO:0006401">
    <property type="term" value="P:RNA catabolic process"/>
    <property type="evidence" value="ECO:0007669"/>
    <property type="project" value="TreeGrafter"/>
</dbReference>
<evidence type="ECO:0000256" key="1">
    <source>
        <dbReference type="ARBA" id="ARBA00007469"/>
    </source>
</evidence>
<dbReference type="PANTHER" id="PTHR11240:SF75">
    <property type="entry name" value="RIBONUCLEASE 3"/>
    <property type="match status" value="1"/>
</dbReference>
<dbReference type="InterPro" id="IPR036430">
    <property type="entry name" value="RNase_T2-like_sf"/>
</dbReference>
<keyword evidence="6" id="KW-0325">Glycoprotein</keyword>
<proteinExistence type="inferred from homology"/>
<comment type="similarity">
    <text evidence="1 8">Belongs to the RNase T2 family.</text>
</comment>
<evidence type="ECO:0000256" key="7">
    <source>
        <dbReference type="ARBA" id="ARBA00023239"/>
    </source>
</evidence>
<dbReference type="GO" id="GO:0033897">
    <property type="term" value="F:ribonuclease T2 activity"/>
    <property type="evidence" value="ECO:0007669"/>
    <property type="project" value="InterPro"/>
</dbReference>
<evidence type="ECO:0000256" key="3">
    <source>
        <dbReference type="ARBA" id="ARBA00022729"/>
    </source>
</evidence>
<name>A0A2P5FDP0_TREOI</name>
<keyword evidence="10" id="KW-1185">Reference proteome</keyword>
<evidence type="ECO:0000313" key="10">
    <source>
        <dbReference type="Proteomes" id="UP000237000"/>
    </source>
</evidence>
<evidence type="ECO:0000256" key="8">
    <source>
        <dbReference type="RuleBase" id="RU004328"/>
    </source>
</evidence>
<evidence type="ECO:0000256" key="4">
    <source>
        <dbReference type="ARBA" id="ARBA00022759"/>
    </source>
</evidence>
<evidence type="ECO:0000313" key="9">
    <source>
        <dbReference type="EMBL" id="PON95910.1"/>
    </source>
</evidence>
<dbReference type="Gene3D" id="3.90.730.10">
    <property type="entry name" value="Ribonuclease T2-like"/>
    <property type="match status" value="1"/>
</dbReference>
<gene>
    <name evidence="9" type="ORF">TorRG33x02_081580</name>
</gene>
<protein>
    <submittedName>
        <fullName evidence="9">Ribonuclease T2-like</fullName>
    </submittedName>
</protein>
<dbReference type="PANTHER" id="PTHR11240">
    <property type="entry name" value="RIBONUCLEASE T2"/>
    <property type="match status" value="1"/>
</dbReference>
<dbReference type="Pfam" id="PF00445">
    <property type="entry name" value="Ribonuclease_T2"/>
    <property type="match status" value="1"/>
</dbReference>
<dbReference type="EMBL" id="JXTC01000041">
    <property type="protein sequence ID" value="PON95910.1"/>
    <property type="molecule type" value="Genomic_DNA"/>
</dbReference>
<dbReference type="GO" id="GO:0005576">
    <property type="term" value="C:extracellular region"/>
    <property type="evidence" value="ECO:0007669"/>
    <property type="project" value="TreeGrafter"/>
</dbReference>
<dbReference type="OrthoDB" id="435754at2759"/>
<dbReference type="GO" id="GO:0016787">
    <property type="term" value="F:hydrolase activity"/>
    <property type="evidence" value="ECO:0007669"/>
    <property type="project" value="UniProtKB-KW"/>
</dbReference>
<evidence type="ECO:0000256" key="5">
    <source>
        <dbReference type="ARBA" id="ARBA00022801"/>
    </source>
</evidence>
<dbReference type="PROSITE" id="PS00531">
    <property type="entry name" value="RNASE_T2_2"/>
    <property type="match status" value="1"/>
</dbReference>
<reference evidence="10" key="1">
    <citation type="submission" date="2016-06" db="EMBL/GenBank/DDBJ databases">
        <title>Parallel loss of symbiosis genes in relatives of nitrogen-fixing non-legume Parasponia.</title>
        <authorList>
            <person name="Van Velzen R."/>
            <person name="Holmer R."/>
            <person name="Bu F."/>
            <person name="Rutten L."/>
            <person name="Van Zeijl A."/>
            <person name="Liu W."/>
            <person name="Santuari L."/>
            <person name="Cao Q."/>
            <person name="Sharma T."/>
            <person name="Shen D."/>
            <person name="Roswanjaya Y."/>
            <person name="Wardhani T."/>
            <person name="Kalhor M.S."/>
            <person name="Jansen J."/>
            <person name="Van den Hoogen J."/>
            <person name="Gungor B."/>
            <person name="Hartog M."/>
            <person name="Hontelez J."/>
            <person name="Verver J."/>
            <person name="Yang W.-C."/>
            <person name="Schijlen E."/>
            <person name="Repin R."/>
            <person name="Schilthuizen M."/>
            <person name="Schranz E."/>
            <person name="Heidstra R."/>
            <person name="Miyata K."/>
            <person name="Fedorova E."/>
            <person name="Kohlen W."/>
            <person name="Bisseling T."/>
            <person name="Smit S."/>
            <person name="Geurts R."/>
        </authorList>
    </citation>
    <scope>NUCLEOTIDE SEQUENCE [LARGE SCALE GENOMIC DNA]</scope>
    <source>
        <strain evidence="10">cv. RG33-2</strain>
    </source>
</reference>
<keyword evidence="5" id="KW-0378">Hydrolase</keyword>
<dbReference type="SUPFAM" id="SSF55895">
    <property type="entry name" value="Ribonuclease Rh-like"/>
    <property type="match status" value="1"/>
</dbReference>
<evidence type="ECO:0000256" key="6">
    <source>
        <dbReference type="ARBA" id="ARBA00023180"/>
    </source>
</evidence>
<evidence type="ECO:0000256" key="2">
    <source>
        <dbReference type="ARBA" id="ARBA00022722"/>
    </source>
</evidence>
<dbReference type="InterPro" id="IPR001568">
    <property type="entry name" value="RNase_T2-like"/>
</dbReference>
<dbReference type="InterPro" id="IPR033130">
    <property type="entry name" value="RNase_T2_His_AS_2"/>
</dbReference>
<organism evidence="9 10">
    <name type="scientific">Trema orientale</name>
    <name type="common">Charcoal tree</name>
    <name type="synonym">Celtis orientalis</name>
    <dbReference type="NCBI Taxonomy" id="63057"/>
    <lineage>
        <taxon>Eukaryota</taxon>
        <taxon>Viridiplantae</taxon>
        <taxon>Streptophyta</taxon>
        <taxon>Embryophyta</taxon>
        <taxon>Tracheophyta</taxon>
        <taxon>Spermatophyta</taxon>
        <taxon>Magnoliopsida</taxon>
        <taxon>eudicotyledons</taxon>
        <taxon>Gunneridae</taxon>
        <taxon>Pentapetalae</taxon>
        <taxon>rosids</taxon>
        <taxon>fabids</taxon>
        <taxon>Rosales</taxon>
        <taxon>Cannabaceae</taxon>
        <taxon>Trema</taxon>
    </lineage>
</organism>